<proteinExistence type="inferred from homology"/>
<evidence type="ECO:0000256" key="1">
    <source>
        <dbReference type="ARBA" id="ARBA00007592"/>
    </source>
</evidence>
<gene>
    <name evidence="5" type="ORF">ACFOZ4_35770</name>
</gene>
<dbReference type="PANTHER" id="PTHR12128">
    <property type="entry name" value="DIHYDRODIPICOLINATE SYNTHASE"/>
    <property type="match status" value="1"/>
</dbReference>
<evidence type="ECO:0000313" key="5">
    <source>
        <dbReference type="EMBL" id="MFC4135994.1"/>
    </source>
</evidence>
<dbReference type="InterPro" id="IPR002220">
    <property type="entry name" value="DapA-like"/>
</dbReference>
<dbReference type="Proteomes" id="UP001595816">
    <property type="component" value="Unassembled WGS sequence"/>
</dbReference>
<comment type="caution">
    <text evidence="5">The sequence shown here is derived from an EMBL/GenBank/DDBJ whole genome shotgun (WGS) entry which is preliminary data.</text>
</comment>
<evidence type="ECO:0000313" key="6">
    <source>
        <dbReference type="Proteomes" id="UP001595816"/>
    </source>
</evidence>
<keyword evidence="3" id="KW-0704">Schiff base</keyword>
<dbReference type="SUPFAM" id="SSF51569">
    <property type="entry name" value="Aldolase"/>
    <property type="match status" value="1"/>
</dbReference>
<dbReference type="PRINTS" id="PR00146">
    <property type="entry name" value="DHPICSNTHASE"/>
</dbReference>
<dbReference type="PANTHER" id="PTHR12128:SF66">
    <property type="entry name" value="4-HYDROXY-2-OXOGLUTARATE ALDOLASE, MITOCHONDRIAL"/>
    <property type="match status" value="1"/>
</dbReference>
<evidence type="ECO:0000256" key="4">
    <source>
        <dbReference type="PIRNR" id="PIRNR001365"/>
    </source>
</evidence>
<sequence length="282" mass="29102">MTLSGLFVPMITPFDRSDAVDLDGLTKLAGQVLDDGATGLVALGTTAEPSALTAAEKRDVLDVVSAVCRERRAPMIVGANTPDELGHLADRPEAVAALTLVPPFVRPGEAGVVAYFERTAQLSPVPLVVYHVPYRTGQPLSASALRDIAAIPDIAGFKYAVGGIDATTMEFLADPPPVAILGGDDQFISPLLALGAHGGIMASAHLATRAFAELIADWRPGLGHRLARLAATLFAEPNPTVIKAVLHAHGRLQTPAVRLPLIPASVTALTAAGAAEAAVAEA</sequence>
<comment type="similarity">
    <text evidence="1 4">Belongs to the DapA family.</text>
</comment>
<dbReference type="PROSITE" id="PS00666">
    <property type="entry name" value="DHDPS_2"/>
    <property type="match status" value="1"/>
</dbReference>
<evidence type="ECO:0000256" key="2">
    <source>
        <dbReference type="ARBA" id="ARBA00023239"/>
    </source>
</evidence>
<reference evidence="6" key="1">
    <citation type="journal article" date="2019" name="Int. J. Syst. Evol. Microbiol.">
        <title>The Global Catalogue of Microorganisms (GCM) 10K type strain sequencing project: providing services to taxonomists for standard genome sequencing and annotation.</title>
        <authorList>
            <consortium name="The Broad Institute Genomics Platform"/>
            <consortium name="The Broad Institute Genome Sequencing Center for Infectious Disease"/>
            <person name="Wu L."/>
            <person name="Ma J."/>
        </authorList>
    </citation>
    <scope>NUCLEOTIDE SEQUENCE [LARGE SCALE GENOMIC DNA]</scope>
    <source>
        <strain evidence="6">CGMCC 4.7289</strain>
    </source>
</reference>
<name>A0ABV8LZW2_9ACTN</name>
<dbReference type="Gene3D" id="3.20.20.70">
    <property type="entry name" value="Aldolase class I"/>
    <property type="match status" value="1"/>
</dbReference>
<dbReference type="SMART" id="SM01130">
    <property type="entry name" value="DHDPS"/>
    <property type="match status" value="1"/>
</dbReference>
<evidence type="ECO:0000256" key="3">
    <source>
        <dbReference type="ARBA" id="ARBA00023270"/>
    </source>
</evidence>
<dbReference type="EMBL" id="JBHSAY010000028">
    <property type="protein sequence ID" value="MFC4135994.1"/>
    <property type="molecule type" value="Genomic_DNA"/>
</dbReference>
<keyword evidence="2 4" id="KW-0456">Lyase</keyword>
<dbReference type="InterPro" id="IPR013785">
    <property type="entry name" value="Aldolase_TIM"/>
</dbReference>
<protein>
    <submittedName>
        <fullName evidence="5">Dihydrodipicolinate synthase family protein</fullName>
    </submittedName>
</protein>
<dbReference type="Pfam" id="PF00701">
    <property type="entry name" value="DHDPS"/>
    <property type="match status" value="1"/>
</dbReference>
<dbReference type="RefSeq" id="WP_253762576.1">
    <property type="nucleotide sequence ID" value="NZ_JAMZDZ010000001.1"/>
</dbReference>
<organism evidence="5 6">
    <name type="scientific">Hamadaea flava</name>
    <dbReference type="NCBI Taxonomy" id="1742688"/>
    <lineage>
        <taxon>Bacteria</taxon>
        <taxon>Bacillati</taxon>
        <taxon>Actinomycetota</taxon>
        <taxon>Actinomycetes</taxon>
        <taxon>Micromonosporales</taxon>
        <taxon>Micromonosporaceae</taxon>
        <taxon>Hamadaea</taxon>
    </lineage>
</organism>
<keyword evidence="6" id="KW-1185">Reference proteome</keyword>
<dbReference type="InterPro" id="IPR020625">
    <property type="entry name" value="Schiff_base-form_aldolases_AS"/>
</dbReference>
<accession>A0ABV8LZW2</accession>
<dbReference type="PIRSF" id="PIRSF001365">
    <property type="entry name" value="DHDPS"/>
    <property type="match status" value="1"/>
</dbReference>